<dbReference type="SUPFAM" id="SSF50129">
    <property type="entry name" value="GroES-like"/>
    <property type="match status" value="1"/>
</dbReference>
<evidence type="ECO:0000313" key="16">
    <source>
        <dbReference type="EMBL" id="CAH1639139.1"/>
    </source>
</evidence>
<dbReference type="InterPro" id="IPR011032">
    <property type="entry name" value="GroES-like_sf"/>
</dbReference>
<keyword evidence="9" id="KW-0496">Mitochondrion</keyword>
<evidence type="ECO:0000256" key="6">
    <source>
        <dbReference type="ARBA" id="ARBA00022946"/>
    </source>
</evidence>
<dbReference type="Pfam" id="PF08240">
    <property type="entry name" value="ADH_N"/>
    <property type="match status" value="1"/>
</dbReference>
<evidence type="ECO:0000256" key="13">
    <source>
        <dbReference type="ARBA" id="ARBA00042123"/>
    </source>
</evidence>
<protein>
    <recommendedName>
        <fullName evidence="12">Enoyl-[acyl-carrier-protein] reductase, mitochondrial</fullName>
        <ecNumber evidence="11">1.3.1.104</ecNumber>
    </recommendedName>
    <alternativeName>
        <fullName evidence="13">2-enoyl thioester reductase</fullName>
    </alternativeName>
</protein>
<gene>
    <name evidence="16" type="ORF">SPLIT_LOCUS4497</name>
</gene>
<comment type="catalytic activity">
    <reaction evidence="14">
        <text>a 2,3-saturated acyl-[ACP] + NADP(+) = a (2E)-enoyl-[ACP] + NADPH + H(+)</text>
        <dbReference type="Rhea" id="RHEA:22564"/>
        <dbReference type="Rhea" id="RHEA-COMP:9925"/>
        <dbReference type="Rhea" id="RHEA-COMP:9926"/>
        <dbReference type="ChEBI" id="CHEBI:15378"/>
        <dbReference type="ChEBI" id="CHEBI:57783"/>
        <dbReference type="ChEBI" id="CHEBI:58349"/>
        <dbReference type="ChEBI" id="CHEBI:78784"/>
        <dbReference type="ChEBI" id="CHEBI:78785"/>
        <dbReference type="EC" id="1.3.1.104"/>
    </reaction>
</comment>
<keyword evidence="10" id="KW-0275">Fatty acid biosynthesis</keyword>
<dbReference type="InterPro" id="IPR020843">
    <property type="entry name" value="ER"/>
</dbReference>
<dbReference type="SUPFAM" id="SSF51735">
    <property type="entry name" value="NAD(P)-binding Rossmann-fold domains"/>
    <property type="match status" value="1"/>
</dbReference>
<comment type="subcellular location">
    <subcellularLocation>
        <location evidence="1">Mitochondrion</location>
    </subcellularLocation>
</comment>
<keyword evidence="5" id="KW-0521">NADP</keyword>
<evidence type="ECO:0000256" key="1">
    <source>
        <dbReference type="ARBA" id="ARBA00004173"/>
    </source>
</evidence>
<evidence type="ECO:0000256" key="7">
    <source>
        <dbReference type="ARBA" id="ARBA00023002"/>
    </source>
</evidence>
<feature type="domain" description="Enoyl reductase (ER)" evidence="15">
    <location>
        <begin position="42"/>
        <end position="345"/>
    </location>
</feature>
<keyword evidence="6" id="KW-0809">Transit peptide</keyword>
<dbReference type="SMART" id="SM00829">
    <property type="entry name" value="PKS_ER"/>
    <property type="match status" value="1"/>
</dbReference>
<dbReference type="AlphaFoldDB" id="A0A9P0I472"/>
<dbReference type="GO" id="GO:0005739">
    <property type="term" value="C:mitochondrion"/>
    <property type="evidence" value="ECO:0007669"/>
    <property type="project" value="UniProtKB-SubCell"/>
</dbReference>
<dbReference type="PANTHER" id="PTHR43981:SF2">
    <property type="entry name" value="ENOYL-[ACYL-CARRIER-PROTEIN] REDUCTASE, MITOCHONDRIAL"/>
    <property type="match status" value="1"/>
</dbReference>
<dbReference type="Gene3D" id="3.90.180.10">
    <property type="entry name" value="Medium-chain alcohol dehydrogenases, catalytic domain"/>
    <property type="match status" value="1"/>
</dbReference>
<keyword evidence="7" id="KW-0560">Oxidoreductase</keyword>
<keyword evidence="3" id="KW-0444">Lipid biosynthesis</keyword>
<evidence type="ECO:0000256" key="12">
    <source>
        <dbReference type="ARBA" id="ARBA00041058"/>
    </source>
</evidence>
<evidence type="ECO:0000256" key="4">
    <source>
        <dbReference type="ARBA" id="ARBA00022832"/>
    </source>
</evidence>
<evidence type="ECO:0000259" key="15">
    <source>
        <dbReference type="SMART" id="SM00829"/>
    </source>
</evidence>
<dbReference type="GO" id="GO:0006633">
    <property type="term" value="P:fatty acid biosynthetic process"/>
    <property type="evidence" value="ECO:0007669"/>
    <property type="project" value="UniProtKB-KW"/>
</dbReference>
<dbReference type="GO" id="GO:0141148">
    <property type="term" value="F:enoyl-[acyl-carrier-protein] reductase (NADPH) activity"/>
    <property type="evidence" value="ECO:0007669"/>
    <property type="project" value="UniProtKB-EC"/>
</dbReference>
<dbReference type="CDD" id="cd08290">
    <property type="entry name" value="ETR"/>
    <property type="match status" value="1"/>
</dbReference>
<dbReference type="PANTHER" id="PTHR43981">
    <property type="entry name" value="ENOYL-[ACYL-CARRIER-PROTEIN] REDUCTASE, MITOCHONDRIAL"/>
    <property type="match status" value="1"/>
</dbReference>
<proteinExistence type="inferred from homology"/>
<evidence type="ECO:0000256" key="14">
    <source>
        <dbReference type="ARBA" id="ARBA00048843"/>
    </source>
</evidence>
<dbReference type="Gene3D" id="3.40.50.720">
    <property type="entry name" value="NAD(P)-binding Rossmann-like Domain"/>
    <property type="match status" value="1"/>
</dbReference>
<evidence type="ECO:0000256" key="8">
    <source>
        <dbReference type="ARBA" id="ARBA00023098"/>
    </source>
</evidence>
<evidence type="ECO:0000256" key="10">
    <source>
        <dbReference type="ARBA" id="ARBA00023160"/>
    </source>
</evidence>
<dbReference type="EMBL" id="LR824550">
    <property type="protein sequence ID" value="CAH1639139.1"/>
    <property type="molecule type" value="Genomic_DNA"/>
</dbReference>
<sequence length="361" mass="40401">MAFLPKPRPVFAVARYYAKTRILSGSIRNLMSKQLVYSEFGDPLHVVKIRESEVPDLGSQDVLVRMLAAPINPADINTIQGKNPCLPTLPSVPGDEGVGEVVEVGKHVCRVKFGDRVVLSSRLLGSWRYYGVYNERDVHQISKNLPLPEASMLSIAPCMAYRLLNDFRNVEHGETIIQNAANSPCGQSVIQLCRARGINTFNIVASHCGYEAVKAYLLSLGATAVFTLEEAEELTAFDTSLARPVLALNCLGGRYEDVMLKLLERNGAIVYYGCGYDLPIAKQFLRCDAEFYRFHIHEWEGCASCVEKDIMYKAITQQMVQGNFKAPVYQAVELKDYIYALRNTLHCEAFTTLNYVFDFTV</sequence>
<accession>A0A9P0I472</accession>
<dbReference type="EC" id="1.3.1.104" evidence="11"/>
<evidence type="ECO:0000256" key="9">
    <source>
        <dbReference type="ARBA" id="ARBA00023128"/>
    </source>
</evidence>
<dbReference type="InterPro" id="IPR013154">
    <property type="entry name" value="ADH-like_N"/>
</dbReference>
<comment type="similarity">
    <text evidence="2">Belongs to the zinc-containing alcohol dehydrogenase family. Quinone oxidoreductase subfamily.</text>
</comment>
<reference evidence="16" key="1">
    <citation type="submission" date="2022-02" db="EMBL/GenBank/DDBJ databases">
        <authorList>
            <person name="King R."/>
        </authorList>
    </citation>
    <scope>NUCLEOTIDE SEQUENCE</scope>
</reference>
<keyword evidence="4" id="KW-0276">Fatty acid metabolism</keyword>
<evidence type="ECO:0000313" key="17">
    <source>
        <dbReference type="Proteomes" id="UP001153321"/>
    </source>
</evidence>
<dbReference type="InterPro" id="IPR036291">
    <property type="entry name" value="NAD(P)-bd_dom_sf"/>
</dbReference>
<name>A0A9P0I472_SPOLI</name>
<dbReference type="InterPro" id="IPR051034">
    <property type="entry name" value="Mito_Enoyl-ACP_Reductase"/>
</dbReference>
<evidence type="ECO:0000256" key="5">
    <source>
        <dbReference type="ARBA" id="ARBA00022857"/>
    </source>
</evidence>
<organism evidence="16 17">
    <name type="scientific">Spodoptera littoralis</name>
    <name type="common">Egyptian cotton leafworm</name>
    <dbReference type="NCBI Taxonomy" id="7109"/>
    <lineage>
        <taxon>Eukaryota</taxon>
        <taxon>Metazoa</taxon>
        <taxon>Ecdysozoa</taxon>
        <taxon>Arthropoda</taxon>
        <taxon>Hexapoda</taxon>
        <taxon>Insecta</taxon>
        <taxon>Pterygota</taxon>
        <taxon>Neoptera</taxon>
        <taxon>Endopterygota</taxon>
        <taxon>Lepidoptera</taxon>
        <taxon>Glossata</taxon>
        <taxon>Ditrysia</taxon>
        <taxon>Noctuoidea</taxon>
        <taxon>Noctuidae</taxon>
        <taxon>Amphipyrinae</taxon>
        <taxon>Spodoptera</taxon>
    </lineage>
</organism>
<evidence type="ECO:0000256" key="2">
    <source>
        <dbReference type="ARBA" id="ARBA00010371"/>
    </source>
</evidence>
<keyword evidence="17" id="KW-1185">Reference proteome</keyword>
<dbReference type="Proteomes" id="UP001153321">
    <property type="component" value="Chromosome 19"/>
</dbReference>
<evidence type="ECO:0000256" key="11">
    <source>
        <dbReference type="ARBA" id="ARBA00038963"/>
    </source>
</evidence>
<keyword evidence="8" id="KW-0443">Lipid metabolism</keyword>
<evidence type="ECO:0000256" key="3">
    <source>
        <dbReference type="ARBA" id="ARBA00022516"/>
    </source>
</evidence>